<dbReference type="SUPFAM" id="SSF55811">
    <property type="entry name" value="Nudix"/>
    <property type="match status" value="1"/>
</dbReference>
<evidence type="ECO:0000256" key="1">
    <source>
        <dbReference type="ARBA" id="ARBA00000847"/>
    </source>
</evidence>
<reference evidence="9" key="1">
    <citation type="submission" date="2021-12" db="EMBL/GenBank/DDBJ databases">
        <authorList>
            <person name="Rodrigo-Torres L."/>
            <person name="Arahal R. D."/>
            <person name="Lucena T."/>
        </authorList>
    </citation>
    <scope>NUCLEOTIDE SEQUENCE</scope>
    <source>
        <strain evidence="9">CECT 8267</strain>
    </source>
</reference>
<comment type="similarity">
    <text evidence="3">Belongs to the Nudix hydrolase family. NudK subfamily.</text>
</comment>
<evidence type="ECO:0000256" key="2">
    <source>
        <dbReference type="ARBA" id="ARBA00001946"/>
    </source>
</evidence>
<dbReference type="EMBL" id="CAKLPX010000001">
    <property type="protein sequence ID" value="CAH0991078.1"/>
    <property type="molecule type" value="Genomic_DNA"/>
</dbReference>
<protein>
    <recommendedName>
        <fullName evidence="4">GDP-mannose pyrophosphatase</fullName>
    </recommendedName>
    <alternativeName>
        <fullName evidence="6">GDP-mannose hydrolase</fullName>
    </alternativeName>
    <alternativeName>
        <fullName evidence="7">GDPMK</fullName>
    </alternativeName>
</protein>
<organism evidence="9 10">
    <name type="scientific">Sinobacterium norvegicum</name>
    <dbReference type="NCBI Taxonomy" id="1641715"/>
    <lineage>
        <taxon>Bacteria</taxon>
        <taxon>Pseudomonadati</taxon>
        <taxon>Pseudomonadota</taxon>
        <taxon>Gammaproteobacteria</taxon>
        <taxon>Cellvibrionales</taxon>
        <taxon>Spongiibacteraceae</taxon>
        <taxon>Sinobacterium</taxon>
    </lineage>
</organism>
<comment type="catalytic activity">
    <reaction evidence="1">
        <text>GDP-alpha-D-mannose + H2O = alpha-D-mannose 1-phosphate + GMP + 2 H(+)</text>
        <dbReference type="Rhea" id="RHEA:27978"/>
        <dbReference type="ChEBI" id="CHEBI:15377"/>
        <dbReference type="ChEBI" id="CHEBI:15378"/>
        <dbReference type="ChEBI" id="CHEBI:57527"/>
        <dbReference type="ChEBI" id="CHEBI:58115"/>
        <dbReference type="ChEBI" id="CHEBI:58409"/>
    </reaction>
</comment>
<evidence type="ECO:0000256" key="3">
    <source>
        <dbReference type="ARBA" id="ARBA00007275"/>
    </source>
</evidence>
<dbReference type="InterPro" id="IPR015797">
    <property type="entry name" value="NUDIX_hydrolase-like_dom_sf"/>
</dbReference>
<dbReference type="PANTHER" id="PTHR11839">
    <property type="entry name" value="UDP/ADP-SUGAR PYROPHOSPHATASE"/>
    <property type="match status" value="1"/>
</dbReference>
<comment type="caution">
    <text evidence="9">The sequence shown here is derived from an EMBL/GenBank/DDBJ whole genome shotgun (WGS) entry which is preliminary data.</text>
</comment>
<evidence type="ECO:0000313" key="9">
    <source>
        <dbReference type="EMBL" id="CAH0991078.1"/>
    </source>
</evidence>
<evidence type="ECO:0000256" key="6">
    <source>
        <dbReference type="ARBA" id="ARBA00032162"/>
    </source>
</evidence>
<dbReference type="InterPro" id="IPR000086">
    <property type="entry name" value="NUDIX_hydrolase_dom"/>
</dbReference>
<keyword evidence="5 9" id="KW-0378">Hydrolase</keyword>
<evidence type="ECO:0000256" key="7">
    <source>
        <dbReference type="ARBA" id="ARBA00032272"/>
    </source>
</evidence>
<dbReference type="Pfam" id="PF00293">
    <property type="entry name" value="NUDIX"/>
    <property type="match status" value="1"/>
</dbReference>
<keyword evidence="10" id="KW-1185">Reference proteome</keyword>
<sequence length="185" mass="20870">MEKFGPWQRISRDKVYDNQWITIYHDEVVTPGGSEGVYGIVSFKNIAIGIIPLDDNGHSWLVSQYRYALGRREYEIPMGGSPEGEDFLLAGQRELREECGIRAEKWTPLLQLNTTNSVSDELGQVFVAEQLSFGQQQLEDSEADLQLHKLPFKTIYQWVLDGKIMDSISVAAVLKLGALRPALLV</sequence>
<dbReference type="GO" id="GO:0047631">
    <property type="term" value="F:ADP-ribose diphosphatase activity"/>
    <property type="evidence" value="ECO:0007669"/>
    <property type="project" value="UniProtKB-EC"/>
</dbReference>
<dbReference type="CDD" id="cd24161">
    <property type="entry name" value="NUDIX_ADPRase_Ndx2"/>
    <property type="match status" value="1"/>
</dbReference>
<evidence type="ECO:0000259" key="8">
    <source>
        <dbReference type="PROSITE" id="PS51462"/>
    </source>
</evidence>
<name>A0ABM9AD00_9GAMM</name>
<dbReference type="RefSeq" id="WP_237443738.1">
    <property type="nucleotide sequence ID" value="NZ_CAKLPX010000001.1"/>
</dbReference>
<comment type="cofactor">
    <cofactor evidence="2">
        <name>Mg(2+)</name>
        <dbReference type="ChEBI" id="CHEBI:18420"/>
    </cofactor>
</comment>
<dbReference type="Proteomes" id="UP000838100">
    <property type="component" value="Unassembled WGS sequence"/>
</dbReference>
<dbReference type="PROSITE" id="PS51462">
    <property type="entry name" value="NUDIX"/>
    <property type="match status" value="1"/>
</dbReference>
<dbReference type="PANTHER" id="PTHR11839:SF18">
    <property type="entry name" value="NUDIX HYDROLASE DOMAIN-CONTAINING PROTEIN"/>
    <property type="match status" value="1"/>
</dbReference>
<evidence type="ECO:0000256" key="5">
    <source>
        <dbReference type="ARBA" id="ARBA00022801"/>
    </source>
</evidence>
<proteinExistence type="inferred from homology"/>
<dbReference type="Gene3D" id="3.90.79.10">
    <property type="entry name" value="Nucleoside Triphosphate Pyrophosphohydrolase"/>
    <property type="match status" value="1"/>
</dbReference>
<accession>A0ABM9AD00</accession>
<gene>
    <name evidence="9" type="primary">nudF_1</name>
    <name evidence="9" type="ORF">SIN8267_01179</name>
</gene>
<evidence type="ECO:0000313" key="10">
    <source>
        <dbReference type="Proteomes" id="UP000838100"/>
    </source>
</evidence>
<evidence type="ECO:0000256" key="4">
    <source>
        <dbReference type="ARBA" id="ARBA00016377"/>
    </source>
</evidence>
<feature type="domain" description="Nudix hydrolase" evidence="8">
    <location>
        <begin position="43"/>
        <end position="172"/>
    </location>
</feature>